<reference evidence="2" key="1">
    <citation type="journal article" date="2019" name="Int. J. Syst. Evol. Microbiol.">
        <title>The Global Catalogue of Microorganisms (GCM) 10K type strain sequencing project: providing services to taxonomists for standard genome sequencing and annotation.</title>
        <authorList>
            <consortium name="The Broad Institute Genomics Platform"/>
            <consortium name="The Broad Institute Genome Sequencing Center for Infectious Disease"/>
            <person name="Wu L."/>
            <person name="Ma J."/>
        </authorList>
    </citation>
    <scope>NUCLEOTIDE SEQUENCE [LARGE SCALE GENOMIC DNA]</scope>
    <source>
        <strain evidence="2">JCM 16722</strain>
    </source>
</reference>
<dbReference type="EMBL" id="BAAAZK010000002">
    <property type="protein sequence ID" value="GAA4171841.1"/>
    <property type="molecule type" value="Genomic_DNA"/>
</dbReference>
<dbReference type="Pfam" id="PF19781">
    <property type="entry name" value="DUF6266"/>
    <property type="match status" value="1"/>
</dbReference>
<sequence length="197" mass="22345">MPSIMDGIPFISKYIMKKNRKNKKTPAQLAQQKRFALAVSFLRPLKDIIDQGFRFVAKRKKRFVYPFNLAMSQVLKVAISDQAGVPSLDPQKAWLSDGNLPGLLVLDVTIEGSRIRVSYTSFASFCAWDDHVRLIAYQVKEGVAIRSQSLALRSEKQVSLDIPESLIGKELLLYILCNERDGLKYARSQYLGTYQIN</sequence>
<dbReference type="InterPro" id="IPR046233">
    <property type="entry name" value="DUF6266"/>
</dbReference>
<evidence type="ECO:0000313" key="1">
    <source>
        <dbReference type="EMBL" id="GAA4171841.1"/>
    </source>
</evidence>
<keyword evidence="2" id="KW-1185">Reference proteome</keyword>
<proteinExistence type="predicted"/>
<organism evidence="1 2">
    <name type="scientific">Sphingobacterium ginsenosidimutans</name>
    <dbReference type="NCBI Taxonomy" id="687845"/>
    <lineage>
        <taxon>Bacteria</taxon>
        <taxon>Pseudomonadati</taxon>
        <taxon>Bacteroidota</taxon>
        <taxon>Sphingobacteriia</taxon>
        <taxon>Sphingobacteriales</taxon>
        <taxon>Sphingobacteriaceae</taxon>
        <taxon>Sphingobacterium</taxon>
    </lineage>
</organism>
<dbReference type="Proteomes" id="UP001500167">
    <property type="component" value="Unassembled WGS sequence"/>
</dbReference>
<evidence type="ECO:0000313" key="2">
    <source>
        <dbReference type="Proteomes" id="UP001500167"/>
    </source>
</evidence>
<gene>
    <name evidence="1" type="ORF">GCM10022218_12540</name>
</gene>
<protein>
    <submittedName>
        <fullName evidence="1">Uncharacterized protein</fullName>
    </submittedName>
</protein>
<dbReference type="RefSeq" id="WP_428835641.1">
    <property type="nucleotide sequence ID" value="NZ_BAAAZK010000002.1"/>
</dbReference>
<comment type="caution">
    <text evidence="1">The sequence shown here is derived from an EMBL/GenBank/DDBJ whole genome shotgun (WGS) entry which is preliminary data.</text>
</comment>
<accession>A0ABP7ZW89</accession>
<name>A0ABP7ZW89_9SPHI</name>